<keyword evidence="5" id="KW-0548">Nucleotidyltransferase</keyword>
<dbReference type="InterPro" id="IPR002694">
    <property type="entry name" value="Znf_CHC2"/>
</dbReference>
<dbReference type="InterPro" id="IPR006171">
    <property type="entry name" value="TOPRIM_dom"/>
</dbReference>
<dbReference type="PANTHER" id="PTHR30313:SF2">
    <property type="entry name" value="DNA PRIMASE"/>
    <property type="match status" value="1"/>
</dbReference>
<keyword evidence="9" id="KW-0862">Zinc</keyword>
<dbReference type="Pfam" id="PF01807">
    <property type="entry name" value="Zn_ribbon_DnaG"/>
    <property type="match status" value="1"/>
</dbReference>
<reference evidence="15" key="1">
    <citation type="submission" date="2023-03" db="EMBL/GenBank/DDBJ databases">
        <authorList>
            <person name="Steffen K."/>
            <person name="Cardenas P."/>
        </authorList>
    </citation>
    <scope>NUCLEOTIDE SEQUENCE</scope>
</reference>
<dbReference type="Proteomes" id="UP001174909">
    <property type="component" value="Unassembled WGS sequence"/>
</dbReference>
<evidence type="ECO:0000256" key="3">
    <source>
        <dbReference type="ARBA" id="ARBA00022515"/>
    </source>
</evidence>
<dbReference type="InterPro" id="IPR030846">
    <property type="entry name" value="DnaG_bac"/>
</dbReference>
<dbReference type="SMART" id="SM00493">
    <property type="entry name" value="TOPRIM"/>
    <property type="match status" value="1"/>
</dbReference>
<feature type="compositionally biased region" description="Pro residues" evidence="13">
    <location>
        <begin position="441"/>
        <end position="453"/>
    </location>
</feature>
<dbReference type="FunFam" id="3.90.580.10:FF:000001">
    <property type="entry name" value="DNA primase"/>
    <property type="match status" value="1"/>
</dbReference>
<keyword evidence="3" id="KW-0639">Primosome</keyword>
<dbReference type="InterPro" id="IPR013264">
    <property type="entry name" value="DNAG_N"/>
</dbReference>
<evidence type="ECO:0000259" key="14">
    <source>
        <dbReference type="PROSITE" id="PS50880"/>
    </source>
</evidence>
<evidence type="ECO:0000256" key="9">
    <source>
        <dbReference type="ARBA" id="ARBA00022833"/>
    </source>
</evidence>
<dbReference type="PIRSF" id="PIRSF002811">
    <property type="entry name" value="DnaG"/>
    <property type="match status" value="1"/>
</dbReference>
<protein>
    <submittedName>
        <fullName evidence="15">DNA primase</fullName>
    </submittedName>
</protein>
<keyword evidence="8" id="KW-0863">Zinc-finger</keyword>
<dbReference type="InterPro" id="IPR037068">
    <property type="entry name" value="DNA_primase_core_N_sf"/>
</dbReference>
<dbReference type="InterPro" id="IPR019475">
    <property type="entry name" value="DNA_primase_DnaB-bd"/>
</dbReference>
<dbReference type="GO" id="GO:0003899">
    <property type="term" value="F:DNA-directed RNA polymerase activity"/>
    <property type="evidence" value="ECO:0007669"/>
    <property type="project" value="InterPro"/>
</dbReference>
<keyword evidence="7" id="KW-0479">Metal-binding</keyword>
<dbReference type="NCBIfam" id="TIGR01391">
    <property type="entry name" value="dnaG"/>
    <property type="match status" value="1"/>
</dbReference>
<dbReference type="GO" id="GO:0005737">
    <property type="term" value="C:cytoplasm"/>
    <property type="evidence" value="ECO:0007669"/>
    <property type="project" value="TreeGrafter"/>
</dbReference>
<accession>A0AA35R962</accession>
<evidence type="ECO:0000256" key="8">
    <source>
        <dbReference type="ARBA" id="ARBA00022771"/>
    </source>
</evidence>
<evidence type="ECO:0000256" key="10">
    <source>
        <dbReference type="ARBA" id="ARBA00022842"/>
    </source>
</evidence>
<keyword evidence="12" id="KW-0804">Transcription</keyword>
<dbReference type="Pfam" id="PF08275">
    <property type="entry name" value="DNAG_N"/>
    <property type="match status" value="1"/>
</dbReference>
<dbReference type="Pfam" id="PF13155">
    <property type="entry name" value="Toprim_2"/>
    <property type="match status" value="1"/>
</dbReference>
<evidence type="ECO:0000256" key="1">
    <source>
        <dbReference type="ARBA" id="ARBA00001947"/>
    </source>
</evidence>
<feature type="domain" description="Toprim" evidence="14">
    <location>
        <begin position="253"/>
        <end position="334"/>
    </location>
</feature>
<name>A0AA35R962_GEOBA</name>
<evidence type="ECO:0000256" key="6">
    <source>
        <dbReference type="ARBA" id="ARBA00022705"/>
    </source>
</evidence>
<gene>
    <name evidence="15" type="ORF">GBAR_LOCUS5058</name>
</gene>
<evidence type="ECO:0000256" key="4">
    <source>
        <dbReference type="ARBA" id="ARBA00022679"/>
    </source>
</evidence>
<proteinExistence type="inferred from homology"/>
<dbReference type="InterPro" id="IPR006295">
    <property type="entry name" value="DNA_primase_DnaG"/>
</dbReference>
<evidence type="ECO:0000256" key="12">
    <source>
        <dbReference type="ARBA" id="ARBA00023163"/>
    </source>
</evidence>
<dbReference type="Pfam" id="PF10410">
    <property type="entry name" value="DnaB_bind"/>
    <property type="match status" value="1"/>
</dbReference>
<dbReference type="Gene3D" id="3.90.980.10">
    <property type="entry name" value="DNA primase, catalytic core, N-terminal domain"/>
    <property type="match status" value="1"/>
</dbReference>
<organism evidence="15 16">
    <name type="scientific">Geodia barretti</name>
    <name type="common">Barrett's horny sponge</name>
    <dbReference type="NCBI Taxonomy" id="519541"/>
    <lineage>
        <taxon>Eukaryota</taxon>
        <taxon>Metazoa</taxon>
        <taxon>Porifera</taxon>
        <taxon>Demospongiae</taxon>
        <taxon>Heteroscleromorpha</taxon>
        <taxon>Tetractinellida</taxon>
        <taxon>Astrophorina</taxon>
        <taxon>Geodiidae</taxon>
        <taxon>Geodia</taxon>
    </lineage>
</organism>
<dbReference type="Gene3D" id="3.40.1360.10">
    <property type="match status" value="1"/>
</dbReference>
<evidence type="ECO:0000256" key="13">
    <source>
        <dbReference type="SAM" id="MobiDB-lite"/>
    </source>
</evidence>
<dbReference type="InterPro" id="IPR034151">
    <property type="entry name" value="TOPRIM_DnaG_bac"/>
</dbReference>
<evidence type="ECO:0000256" key="11">
    <source>
        <dbReference type="ARBA" id="ARBA00023125"/>
    </source>
</evidence>
<feature type="region of interest" description="Disordered" evidence="13">
    <location>
        <begin position="420"/>
        <end position="457"/>
    </location>
</feature>
<evidence type="ECO:0000256" key="5">
    <source>
        <dbReference type="ARBA" id="ARBA00022695"/>
    </source>
</evidence>
<keyword evidence="4" id="KW-0808">Transferase</keyword>
<keyword evidence="11" id="KW-0238">DNA-binding</keyword>
<dbReference type="AlphaFoldDB" id="A0AA35R962"/>
<comment type="cofactor">
    <cofactor evidence="1">
        <name>Zn(2+)</name>
        <dbReference type="ChEBI" id="CHEBI:29105"/>
    </cofactor>
</comment>
<dbReference type="HAMAP" id="MF_00974">
    <property type="entry name" value="DNA_primase_DnaG"/>
    <property type="match status" value="1"/>
</dbReference>
<evidence type="ECO:0000313" key="15">
    <source>
        <dbReference type="EMBL" id="CAI8007130.1"/>
    </source>
</evidence>
<dbReference type="SMART" id="SM00400">
    <property type="entry name" value="ZnF_CHCC"/>
    <property type="match status" value="1"/>
</dbReference>
<dbReference type="GO" id="GO:0008270">
    <property type="term" value="F:zinc ion binding"/>
    <property type="evidence" value="ECO:0007669"/>
    <property type="project" value="UniProtKB-KW"/>
</dbReference>
<dbReference type="Gene3D" id="3.90.580.10">
    <property type="entry name" value="Zinc finger, CHC2-type domain"/>
    <property type="match status" value="1"/>
</dbReference>
<dbReference type="GO" id="GO:0006269">
    <property type="term" value="P:DNA replication, synthesis of primer"/>
    <property type="evidence" value="ECO:0007669"/>
    <property type="project" value="UniProtKB-KW"/>
</dbReference>
<dbReference type="InterPro" id="IPR036977">
    <property type="entry name" value="DNA_primase_Znf_CHC2"/>
</dbReference>
<dbReference type="GO" id="GO:0000428">
    <property type="term" value="C:DNA-directed RNA polymerase complex"/>
    <property type="evidence" value="ECO:0007669"/>
    <property type="project" value="UniProtKB-KW"/>
</dbReference>
<sequence>MVEREAFREQVRESSDIVDVIGEAVALRPAGPGRYTGLCPFHNETAPSFHVNAERGFFHCFGCKESGDVFGYLMKREGLSFPEALNHLARRAGIPIPEADPRKASRDEKLRAANRKALDYYQRALRNEAGARARAYLKKRDITQSTITECGLGFAPDRWDDLTTTLEKSGITRATLIEAGLTREAPRGGHRDFFRNRLIVPILDGQGRAAGFAGRSLDGSEPKYINSPDTPVYRKRSVLYGLHRARSAIRRERTAILFEGYFDCLSAWQAGIAGAVAVCGTALTPDHAKLLASQAKDIVLAFDADAGGRRATFASLPILLEAQLRVRVAPLSGGRDPDDVIREEGAANFREAIRTAPAFVEFLVQEALQQAHSAAGGGRAAAARAVIEIIARAPSPLDREEWLGEAAGPLGFSLESAREEMARLRGRPRGGRPRAQGGGPPGSPPPPAPPRRSPTPAERDLIRWADARPDEVADLLRQAEPGELEGFASSSILLDLKQAADAGGARVAGRLKELALEASDRQRLLIEIQMEAVGLNTEKQNPKDCLDALRVLKLRQQQAKLRTAARGSGDEATDALSQLQRVSEEIDRIQEALPPDSHQG</sequence>
<keyword evidence="10" id="KW-0460">Magnesium</keyword>
<evidence type="ECO:0000256" key="7">
    <source>
        <dbReference type="ARBA" id="ARBA00022723"/>
    </source>
</evidence>
<dbReference type="InterPro" id="IPR050219">
    <property type="entry name" value="DnaG_primase"/>
</dbReference>
<dbReference type="PROSITE" id="PS50880">
    <property type="entry name" value="TOPRIM"/>
    <property type="match status" value="1"/>
</dbReference>
<dbReference type="EMBL" id="CASHTH010000747">
    <property type="protein sequence ID" value="CAI8007130.1"/>
    <property type="molecule type" value="Genomic_DNA"/>
</dbReference>
<dbReference type="SUPFAM" id="SSF57783">
    <property type="entry name" value="Zinc beta-ribbon"/>
    <property type="match status" value="1"/>
</dbReference>
<dbReference type="PANTHER" id="PTHR30313">
    <property type="entry name" value="DNA PRIMASE"/>
    <property type="match status" value="1"/>
</dbReference>
<dbReference type="GO" id="GO:0003677">
    <property type="term" value="F:DNA binding"/>
    <property type="evidence" value="ECO:0007669"/>
    <property type="project" value="UniProtKB-KW"/>
</dbReference>
<keyword evidence="6" id="KW-0235">DNA replication</keyword>
<dbReference type="SUPFAM" id="SSF56731">
    <property type="entry name" value="DNA primase core"/>
    <property type="match status" value="1"/>
</dbReference>
<keyword evidence="2" id="KW-0240">DNA-directed RNA polymerase</keyword>
<comment type="caution">
    <text evidence="15">The sequence shown here is derived from an EMBL/GenBank/DDBJ whole genome shotgun (WGS) entry which is preliminary data.</text>
</comment>
<keyword evidence="16" id="KW-1185">Reference proteome</keyword>
<dbReference type="CDD" id="cd03364">
    <property type="entry name" value="TOPRIM_DnaG_primases"/>
    <property type="match status" value="1"/>
</dbReference>
<evidence type="ECO:0000256" key="2">
    <source>
        <dbReference type="ARBA" id="ARBA00022478"/>
    </source>
</evidence>
<evidence type="ECO:0000313" key="16">
    <source>
        <dbReference type="Proteomes" id="UP001174909"/>
    </source>
</evidence>